<keyword evidence="1" id="KW-0175">Coiled coil</keyword>
<protein>
    <recommendedName>
        <fullName evidence="4">Coil containing protein</fullName>
    </recommendedName>
</protein>
<keyword evidence="3" id="KW-1185">Reference proteome</keyword>
<evidence type="ECO:0008006" key="4">
    <source>
        <dbReference type="Google" id="ProtNLM"/>
    </source>
</evidence>
<dbReference type="EMBL" id="MN070121">
    <property type="protein sequence ID" value="QEA10407.1"/>
    <property type="molecule type" value="Genomic_DNA"/>
</dbReference>
<evidence type="ECO:0000256" key="1">
    <source>
        <dbReference type="SAM" id="Coils"/>
    </source>
</evidence>
<accession>A0A5B8RTP1</accession>
<evidence type="ECO:0000313" key="3">
    <source>
        <dbReference type="Proteomes" id="UP000321671"/>
    </source>
</evidence>
<name>A0A5B8RTP1_9CAUD</name>
<proteinExistence type="predicted"/>
<dbReference type="Proteomes" id="UP000321671">
    <property type="component" value="Segment"/>
</dbReference>
<sequence length="84" mass="9781">MTNQEYEKACVTAAGAADFFEGEHKLQQCDKAITVLEEAITRLQEERREIINRYNLNKCEHDISWRFEDGGPVYFCTKCKEVMS</sequence>
<reference evidence="2 3" key="1">
    <citation type="journal article" date="2020" name="Microbiol. Resour. Announc.">
        <title>Complete Genome Sequence of Salmonella enterica Siphophage Shemara.</title>
        <authorList>
            <person name="Chung M."/>
            <person name="Xie Y."/>
            <person name="Newkirk H."/>
            <person name="Liu M."/>
            <person name="Gill J.J."/>
            <person name="Ramsey J."/>
        </authorList>
    </citation>
    <scope>NUCLEOTIDE SEQUENCE [LARGE SCALE GENOMIC DNA]</scope>
</reference>
<gene>
    <name evidence="2" type="ORF">CPT_Shemara_078</name>
</gene>
<feature type="coiled-coil region" evidence="1">
    <location>
        <begin position="26"/>
        <end position="53"/>
    </location>
</feature>
<evidence type="ECO:0000313" key="2">
    <source>
        <dbReference type="EMBL" id="QEA10407.1"/>
    </source>
</evidence>
<organism evidence="2 3">
    <name type="scientific">Salmonella phage Shemara</name>
    <dbReference type="NCBI Taxonomy" id="2596714"/>
    <lineage>
        <taxon>Viruses</taxon>
        <taxon>Duplodnaviria</taxon>
        <taxon>Heunggongvirae</taxon>
        <taxon>Uroviricota</taxon>
        <taxon>Caudoviricetes</taxon>
        <taxon>Sarkviridae</taxon>
        <taxon>Guernseyvirinae</taxon>
        <taxon>Cornellvirus</taxon>
        <taxon>Cornellvirus shemara</taxon>
    </lineage>
</organism>